<sequence length="220" mass="23130">MFSSYASSSSFVISQALLGSIRSRKLLVQSPSNQPLALNSGSSHPFPGTGSSNSETETFDDGGASFDANLALILALFLCALVCALGLNSVARCALQCSRRSEQRAARAANTGLKKKAVMSLPTLLYSTSSKLSSSDPICAICLSEFVAGDPVRVLPKCNHGFHLKCIDTWLASHSSCPTCRHCLVSANPKPISGSLVMNQAGFSGFLQPLGPEGLILGYR</sequence>
<comment type="similarity">
    <text evidence="8">Belongs to the RING-type zinc finger family. ATL subfamily.</text>
</comment>
<dbReference type="GO" id="GO:0016567">
    <property type="term" value="P:protein ubiquitination"/>
    <property type="evidence" value="ECO:0007669"/>
    <property type="project" value="UniProtKB-UniPathway"/>
</dbReference>
<dbReference type="Pfam" id="PF13639">
    <property type="entry name" value="zf-RING_2"/>
    <property type="match status" value="1"/>
</dbReference>
<evidence type="ECO:0000256" key="6">
    <source>
        <dbReference type="ARBA" id="ARBA00022989"/>
    </source>
</evidence>
<dbReference type="EMBL" id="LR721774">
    <property type="protein sequence ID" value="VVV37342.1"/>
    <property type="molecule type" value="Genomic_DNA"/>
</dbReference>
<evidence type="ECO:0000256" key="1">
    <source>
        <dbReference type="ARBA" id="ARBA00004167"/>
    </source>
</evidence>
<evidence type="ECO:0000256" key="3">
    <source>
        <dbReference type="ARBA" id="ARBA00022692"/>
    </source>
</evidence>
<dbReference type="AlphaFoldDB" id="A0A5K0V9L8"/>
<keyword evidence="3 11" id="KW-0812">Transmembrane</keyword>
<evidence type="ECO:0000256" key="10">
    <source>
        <dbReference type="SAM" id="MobiDB-lite"/>
    </source>
</evidence>
<dbReference type="UniPathway" id="UPA00143"/>
<accession>A0A5K0V9L8</accession>
<dbReference type="InterPro" id="IPR001841">
    <property type="entry name" value="Znf_RING"/>
</dbReference>
<keyword evidence="2" id="KW-0808">Transferase</keyword>
<feature type="transmembrane region" description="Helical" evidence="11">
    <location>
        <begin position="70"/>
        <end position="91"/>
    </location>
</feature>
<keyword evidence="7 11" id="KW-0472">Membrane</keyword>
<dbReference type="Gene3D" id="3.30.40.10">
    <property type="entry name" value="Zinc/RING finger domain, C3HC4 (zinc finger)"/>
    <property type="match status" value="1"/>
</dbReference>
<name>A0A5K0V9L8_9MAGN</name>
<keyword evidence="5" id="KW-0862">Zinc</keyword>
<dbReference type="InterPro" id="IPR044602">
    <property type="entry name" value="ATL10/ATL72-79-like"/>
</dbReference>
<dbReference type="OrthoDB" id="8062037at2759"/>
<evidence type="ECO:0000256" key="2">
    <source>
        <dbReference type="ARBA" id="ARBA00022679"/>
    </source>
</evidence>
<evidence type="ECO:0000256" key="5">
    <source>
        <dbReference type="ARBA" id="ARBA00022833"/>
    </source>
</evidence>
<feature type="region of interest" description="Disordered" evidence="10">
    <location>
        <begin position="35"/>
        <end position="58"/>
    </location>
</feature>
<dbReference type="PANTHER" id="PTHR46905">
    <property type="entry name" value="RING-H2 FINGER PROTEIN ATL78"/>
    <property type="match status" value="1"/>
</dbReference>
<dbReference type="PROSITE" id="PS50089">
    <property type="entry name" value="ZF_RING_2"/>
    <property type="match status" value="1"/>
</dbReference>
<keyword evidence="4" id="KW-0479">Metal-binding</keyword>
<organism evidence="13">
    <name type="scientific">Nymphaea colorata</name>
    <name type="common">pocket water lily</name>
    <dbReference type="NCBI Taxonomy" id="210225"/>
    <lineage>
        <taxon>Eukaryota</taxon>
        <taxon>Viridiplantae</taxon>
        <taxon>Streptophyta</taxon>
        <taxon>Embryophyta</taxon>
        <taxon>Tracheophyta</taxon>
        <taxon>Spermatophyta</taxon>
        <taxon>Magnoliopsida</taxon>
        <taxon>Nymphaeales</taxon>
        <taxon>Nymphaeaceae</taxon>
        <taxon>Nymphaea</taxon>
    </lineage>
</organism>
<dbReference type="OMA" id="DYALCTL"/>
<evidence type="ECO:0000256" key="4">
    <source>
        <dbReference type="ARBA" id="ARBA00022723"/>
    </source>
</evidence>
<gene>
    <name evidence="13" type="ORF">NYM_LOCUS1563</name>
</gene>
<dbReference type="CDD" id="cd16461">
    <property type="entry name" value="RING-H2_EL5-like"/>
    <property type="match status" value="1"/>
</dbReference>
<evidence type="ECO:0000256" key="7">
    <source>
        <dbReference type="ARBA" id="ARBA00023136"/>
    </source>
</evidence>
<evidence type="ECO:0000313" key="13">
    <source>
        <dbReference type="EMBL" id="VVV37342.1"/>
    </source>
</evidence>
<reference evidence="13" key="1">
    <citation type="submission" date="2019-09" db="EMBL/GenBank/DDBJ databases">
        <authorList>
            <person name="Zhang L."/>
        </authorList>
    </citation>
    <scope>NUCLEOTIDE SEQUENCE</scope>
</reference>
<dbReference type="SMART" id="SM00184">
    <property type="entry name" value="RING"/>
    <property type="match status" value="1"/>
</dbReference>
<protein>
    <recommendedName>
        <fullName evidence="12">RING-type domain-containing protein</fullName>
    </recommendedName>
</protein>
<evidence type="ECO:0000259" key="12">
    <source>
        <dbReference type="PROSITE" id="PS50089"/>
    </source>
</evidence>
<dbReference type="Gramene" id="NC1G0111020.1">
    <property type="protein sequence ID" value="NC1G0111020.1:cds"/>
    <property type="gene ID" value="NC1G0111020"/>
</dbReference>
<feature type="domain" description="RING-type" evidence="12">
    <location>
        <begin position="139"/>
        <end position="181"/>
    </location>
</feature>
<dbReference type="GO" id="GO:0008270">
    <property type="term" value="F:zinc ion binding"/>
    <property type="evidence" value="ECO:0007669"/>
    <property type="project" value="UniProtKB-KW"/>
</dbReference>
<evidence type="ECO:0000256" key="9">
    <source>
        <dbReference type="PROSITE-ProRule" id="PRU00175"/>
    </source>
</evidence>
<feature type="compositionally biased region" description="Polar residues" evidence="10">
    <location>
        <begin position="35"/>
        <end position="56"/>
    </location>
</feature>
<evidence type="ECO:0000256" key="8">
    <source>
        <dbReference type="ARBA" id="ARBA00024209"/>
    </source>
</evidence>
<dbReference type="InterPro" id="IPR013083">
    <property type="entry name" value="Znf_RING/FYVE/PHD"/>
</dbReference>
<dbReference type="SUPFAM" id="SSF57850">
    <property type="entry name" value="RING/U-box"/>
    <property type="match status" value="1"/>
</dbReference>
<dbReference type="GO" id="GO:0016740">
    <property type="term" value="F:transferase activity"/>
    <property type="evidence" value="ECO:0007669"/>
    <property type="project" value="UniProtKB-KW"/>
</dbReference>
<dbReference type="GO" id="GO:0016020">
    <property type="term" value="C:membrane"/>
    <property type="evidence" value="ECO:0007669"/>
    <property type="project" value="UniProtKB-SubCell"/>
</dbReference>
<comment type="subcellular location">
    <subcellularLocation>
        <location evidence="1">Membrane</location>
        <topology evidence="1">Single-pass membrane protein</topology>
    </subcellularLocation>
</comment>
<keyword evidence="6 11" id="KW-1133">Transmembrane helix</keyword>
<keyword evidence="9" id="KW-0863">Zinc-finger</keyword>
<dbReference type="PANTHER" id="PTHR46905:SF7">
    <property type="entry name" value="RING-H2 FINGER PROTEIN ATL78"/>
    <property type="match status" value="1"/>
</dbReference>
<evidence type="ECO:0000256" key="11">
    <source>
        <dbReference type="SAM" id="Phobius"/>
    </source>
</evidence>
<proteinExistence type="inferred from homology"/>